<proteinExistence type="predicted"/>
<evidence type="ECO:0000313" key="2">
    <source>
        <dbReference type="EMBL" id="RMA81365.1"/>
    </source>
</evidence>
<protein>
    <submittedName>
        <fullName evidence="2">Uncharacterized protein</fullName>
    </submittedName>
</protein>
<feature type="chain" id="PRO_5018028255" evidence="1">
    <location>
        <begin position="21"/>
        <end position="168"/>
    </location>
</feature>
<evidence type="ECO:0000313" key="3">
    <source>
        <dbReference type="Proteomes" id="UP000267187"/>
    </source>
</evidence>
<gene>
    <name evidence="2" type="ORF">DFR27_1182</name>
</gene>
<reference evidence="2 3" key="1">
    <citation type="submission" date="2018-10" db="EMBL/GenBank/DDBJ databases">
        <title>Genomic Encyclopedia of Type Strains, Phase IV (KMG-IV): sequencing the most valuable type-strain genomes for metagenomic binning, comparative biology and taxonomic classification.</title>
        <authorList>
            <person name="Goeker M."/>
        </authorList>
    </citation>
    <scope>NUCLEOTIDE SEQUENCE [LARGE SCALE GENOMIC DNA]</scope>
    <source>
        <strain evidence="2 3">DSM 25080</strain>
    </source>
</reference>
<keyword evidence="3" id="KW-1185">Reference proteome</keyword>
<sequence length="168" mass="17948">MKWIFVVIVACFFCAMSAKADLQDSKSIQITVNLLAIGDEASAMRIELCKRAKYRDYPACEELRVKQSLSTSANSAAATVEDDSTEGVLPQAGTQVLEQDANGQTELALMAAMLTFSDELPSAGASQQATFLSRLFSLEASAASTIAKANDLLVDELDANTWVTISGI</sequence>
<dbReference type="AlphaFoldDB" id="A0A3M0AFU7"/>
<organism evidence="2 3">
    <name type="scientific">Umboniibacter marinipuniceus</name>
    <dbReference type="NCBI Taxonomy" id="569599"/>
    <lineage>
        <taxon>Bacteria</taxon>
        <taxon>Pseudomonadati</taxon>
        <taxon>Pseudomonadota</taxon>
        <taxon>Gammaproteobacteria</taxon>
        <taxon>Cellvibrionales</taxon>
        <taxon>Cellvibrionaceae</taxon>
        <taxon>Umboniibacter</taxon>
    </lineage>
</organism>
<comment type="caution">
    <text evidence="2">The sequence shown here is derived from an EMBL/GenBank/DDBJ whole genome shotgun (WGS) entry which is preliminary data.</text>
</comment>
<dbReference type="Proteomes" id="UP000267187">
    <property type="component" value="Unassembled WGS sequence"/>
</dbReference>
<name>A0A3M0AFU7_9GAMM</name>
<feature type="signal peptide" evidence="1">
    <location>
        <begin position="1"/>
        <end position="20"/>
    </location>
</feature>
<evidence type="ECO:0000256" key="1">
    <source>
        <dbReference type="SAM" id="SignalP"/>
    </source>
</evidence>
<accession>A0A3M0AFU7</accession>
<dbReference type="RefSeq" id="WP_147434523.1">
    <property type="nucleotide sequence ID" value="NZ_REFJ01000002.1"/>
</dbReference>
<dbReference type="EMBL" id="REFJ01000002">
    <property type="protein sequence ID" value="RMA81365.1"/>
    <property type="molecule type" value="Genomic_DNA"/>
</dbReference>
<keyword evidence="1" id="KW-0732">Signal</keyword>